<dbReference type="Proteomes" id="UP000249819">
    <property type="component" value="Unassembled WGS sequence"/>
</dbReference>
<sequence length="88" mass="9522">MKKLKLKALDLGAKELLSREQLKNILGGDGSDDGGSTGISDGCAADKVAACKDKNEGNSCCFYYQGHRYDGLCRKYAPNYVNHCSDLN</sequence>
<comment type="caution">
    <text evidence="1">The sequence shown here is derived from an EMBL/GenBank/DDBJ whole genome shotgun (WGS) entry which is preliminary data.</text>
</comment>
<organism evidence="1 2">
    <name type="scientific">Chitinophaga dinghuensis</name>
    <dbReference type="NCBI Taxonomy" id="1539050"/>
    <lineage>
        <taxon>Bacteria</taxon>
        <taxon>Pseudomonadati</taxon>
        <taxon>Bacteroidota</taxon>
        <taxon>Chitinophagia</taxon>
        <taxon>Chitinophagales</taxon>
        <taxon>Chitinophagaceae</taxon>
        <taxon>Chitinophaga</taxon>
    </lineage>
</organism>
<evidence type="ECO:0008006" key="3">
    <source>
        <dbReference type="Google" id="ProtNLM"/>
    </source>
</evidence>
<proteinExistence type="predicted"/>
<evidence type="ECO:0000313" key="2">
    <source>
        <dbReference type="Proteomes" id="UP000249819"/>
    </source>
</evidence>
<dbReference type="RefSeq" id="WP_111594352.1">
    <property type="nucleotide sequence ID" value="NZ_QLMA01000008.1"/>
</dbReference>
<keyword evidence="2" id="KW-1185">Reference proteome</keyword>
<name>A0A327VRF4_9BACT</name>
<evidence type="ECO:0000313" key="1">
    <source>
        <dbReference type="EMBL" id="RAJ76630.1"/>
    </source>
</evidence>
<dbReference type="EMBL" id="QLMA01000008">
    <property type="protein sequence ID" value="RAJ76630.1"/>
    <property type="molecule type" value="Genomic_DNA"/>
</dbReference>
<reference evidence="1 2" key="1">
    <citation type="submission" date="2018-06" db="EMBL/GenBank/DDBJ databases">
        <title>Genomic Encyclopedia of Archaeal and Bacterial Type Strains, Phase II (KMG-II): from individual species to whole genera.</title>
        <authorList>
            <person name="Goeker M."/>
        </authorList>
    </citation>
    <scope>NUCLEOTIDE SEQUENCE [LARGE SCALE GENOMIC DNA]</scope>
    <source>
        <strain evidence="1 2">DSM 29821</strain>
    </source>
</reference>
<protein>
    <recommendedName>
        <fullName evidence="3">Natural product</fullName>
    </recommendedName>
</protein>
<gene>
    <name evidence="1" type="ORF">CLV59_108149</name>
</gene>
<dbReference type="AlphaFoldDB" id="A0A327VRF4"/>
<accession>A0A327VRF4</accession>